<evidence type="ECO:0000256" key="3">
    <source>
        <dbReference type="ARBA" id="ARBA00022737"/>
    </source>
</evidence>
<dbReference type="FunFam" id="2.160.10.10:FF:000025">
    <property type="entry name" value="Hexapeptide-repeat containing-acetyltransferase"/>
    <property type="match status" value="1"/>
</dbReference>
<evidence type="ECO:0000256" key="2">
    <source>
        <dbReference type="ARBA" id="ARBA00022679"/>
    </source>
</evidence>
<evidence type="ECO:0000259" key="5">
    <source>
        <dbReference type="Pfam" id="PF12464"/>
    </source>
</evidence>
<feature type="domain" description="Maltose/galactoside acetyltransferase" evidence="5">
    <location>
        <begin position="27"/>
        <end position="63"/>
    </location>
</feature>
<reference evidence="6" key="2">
    <citation type="journal article" date="2021" name="PeerJ">
        <title>Extensive microbial diversity within the chicken gut microbiome revealed by metagenomics and culture.</title>
        <authorList>
            <person name="Gilroy R."/>
            <person name="Ravi A."/>
            <person name="Getino M."/>
            <person name="Pursley I."/>
            <person name="Horton D.L."/>
            <person name="Alikhan N.F."/>
            <person name="Baker D."/>
            <person name="Gharbi K."/>
            <person name="Hall N."/>
            <person name="Watson M."/>
            <person name="Adriaenssens E.M."/>
            <person name="Foster-Nyarko E."/>
            <person name="Jarju S."/>
            <person name="Secka A."/>
            <person name="Antonio M."/>
            <person name="Oren A."/>
            <person name="Chaudhuri R.R."/>
            <person name="La Ragione R."/>
            <person name="Hildebrand F."/>
            <person name="Pallen M.J."/>
        </authorList>
    </citation>
    <scope>NUCLEOTIDE SEQUENCE</scope>
    <source>
        <strain evidence="6">ChiHjej12B11-29160</strain>
    </source>
</reference>
<evidence type="ECO:0000313" key="7">
    <source>
        <dbReference type="Proteomes" id="UP000824078"/>
    </source>
</evidence>
<evidence type="ECO:0000256" key="4">
    <source>
        <dbReference type="ARBA" id="ARBA00023315"/>
    </source>
</evidence>
<accession>A0A9D1I0B0</accession>
<evidence type="ECO:0000256" key="1">
    <source>
        <dbReference type="ARBA" id="ARBA00007274"/>
    </source>
</evidence>
<dbReference type="InterPro" id="IPR024688">
    <property type="entry name" value="Mac_dom"/>
</dbReference>
<dbReference type="InterPro" id="IPR051159">
    <property type="entry name" value="Hexapeptide_acetyltransf"/>
</dbReference>
<dbReference type="InterPro" id="IPR018357">
    <property type="entry name" value="Hexapep_transf_CS"/>
</dbReference>
<dbReference type="Pfam" id="PF14602">
    <property type="entry name" value="Hexapep_2"/>
    <property type="match status" value="1"/>
</dbReference>
<gene>
    <name evidence="6" type="ORF">IAD17_06705</name>
</gene>
<keyword evidence="4" id="KW-0012">Acyltransferase</keyword>
<proteinExistence type="inferred from homology"/>
<keyword evidence="2" id="KW-0808">Transferase</keyword>
<sequence>MLSSSDSQELYAALTSEEGWIGTVSSESIALQTRARRLCQRYDSTDCADMEGRTAILQELFAPGGKPIIQPPFRCDYGFNIHFEGFAFLNYGVTILDSSPVTIGDRVMIAPGVVIASVSHALDPAQREAGVSCAAPIHIGRNVWIGANATICKGVSIGENSVIGAGSVVTHDIPANVVAFGAPCRVHRSIDEKDREELNLFV</sequence>
<dbReference type="PANTHER" id="PTHR23416">
    <property type="entry name" value="SIALIC ACID SYNTHASE-RELATED"/>
    <property type="match status" value="1"/>
</dbReference>
<dbReference type="Proteomes" id="UP000824078">
    <property type="component" value="Unassembled WGS sequence"/>
</dbReference>
<protein>
    <submittedName>
        <fullName evidence="6">Sugar O-acetyltransferase</fullName>
    </submittedName>
</protein>
<dbReference type="GO" id="GO:0008374">
    <property type="term" value="F:O-acyltransferase activity"/>
    <property type="evidence" value="ECO:0007669"/>
    <property type="project" value="TreeGrafter"/>
</dbReference>
<dbReference type="InterPro" id="IPR011004">
    <property type="entry name" value="Trimer_LpxA-like_sf"/>
</dbReference>
<dbReference type="GO" id="GO:0005829">
    <property type="term" value="C:cytosol"/>
    <property type="evidence" value="ECO:0007669"/>
    <property type="project" value="TreeGrafter"/>
</dbReference>
<dbReference type="EMBL" id="DVMQ01000018">
    <property type="protein sequence ID" value="HIU24595.1"/>
    <property type="molecule type" value="Genomic_DNA"/>
</dbReference>
<comment type="caution">
    <text evidence="6">The sequence shown here is derived from an EMBL/GenBank/DDBJ whole genome shotgun (WGS) entry which is preliminary data.</text>
</comment>
<comment type="similarity">
    <text evidence="1">Belongs to the transferase hexapeptide repeat family.</text>
</comment>
<dbReference type="AlphaFoldDB" id="A0A9D1I0B0"/>
<dbReference type="Pfam" id="PF12464">
    <property type="entry name" value="Mac"/>
    <property type="match status" value="1"/>
</dbReference>
<name>A0A9D1I0B0_9ACTN</name>
<dbReference type="PANTHER" id="PTHR23416:SF23">
    <property type="entry name" value="ACETYLTRANSFERASE C18B11.09C-RELATED"/>
    <property type="match status" value="1"/>
</dbReference>
<dbReference type="SUPFAM" id="SSF51161">
    <property type="entry name" value="Trimeric LpxA-like enzymes"/>
    <property type="match status" value="1"/>
</dbReference>
<organism evidence="6 7">
    <name type="scientific">Candidatus Coprovicinus avistercoris</name>
    <dbReference type="NCBI Taxonomy" id="2840754"/>
    <lineage>
        <taxon>Bacteria</taxon>
        <taxon>Bacillati</taxon>
        <taxon>Actinomycetota</taxon>
        <taxon>Coriobacteriia</taxon>
        <taxon>Coriobacteriales</taxon>
        <taxon>Coriobacteriaceae</taxon>
        <taxon>Coriobacteriaceae incertae sedis</taxon>
        <taxon>Candidatus Coprovicinus</taxon>
    </lineage>
</organism>
<dbReference type="CDD" id="cd03357">
    <property type="entry name" value="LbH_MAT_GAT"/>
    <property type="match status" value="1"/>
</dbReference>
<evidence type="ECO:0000313" key="6">
    <source>
        <dbReference type="EMBL" id="HIU24595.1"/>
    </source>
</evidence>
<dbReference type="GO" id="GO:0016407">
    <property type="term" value="F:acetyltransferase activity"/>
    <property type="evidence" value="ECO:0007669"/>
    <property type="project" value="InterPro"/>
</dbReference>
<dbReference type="Gene3D" id="2.160.10.10">
    <property type="entry name" value="Hexapeptide repeat proteins"/>
    <property type="match status" value="1"/>
</dbReference>
<reference evidence="6" key="1">
    <citation type="submission" date="2020-10" db="EMBL/GenBank/DDBJ databases">
        <authorList>
            <person name="Gilroy R."/>
        </authorList>
    </citation>
    <scope>NUCLEOTIDE SEQUENCE</scope>
    <source>
        <strain evidence="6">ChiHjej12B11-29160</strain>
    </source>
</reference>
<dbReference type="PROSITE" id="PS00101">
    <property type="entry name" value="HEXAPEP_TRANSFERASES"/>
    <property type="match status" value="1"/>
</dbReference>
<keyword evidence="3" id="KW-0677">Repeat</keyword>
<dbReference type="InterPro" id="IPR001451">
    <property type="entry name" value="Hexapep"/>
</dbReference>